<evidence type="ECO:0000256" key="2">
    <source>
        <dbReference type="HAMAP-Rule" id="MF_00274"/>
    </source>
</evidence>
<accession>A0A918VE79</accession>
<comment type="similarity">
    <text evidence="2">Belongs to the YbaB/EbfC family.</text>
</comment>
<dbReference type="Proteomes" id="UP000634139">
    <property type="component" value="Unassembled WGS sequence"/>
</dbReference>
<evidence type="ECO:0000313" key="5">
    <source>
        <dbReference type="Proteomes" id="UP000634139"/>
    </source>
</evidence>
<reference evidence="4" key="2">
    <citation type="submission" date="2020-09" db="EMBL/GenBank/DDBJ databases">
        <authorList>
            <person name="Sun Q."/>
            <person name="Kim S."/>
        </authorList>
    </citation>
    <scope>NUCLEOTIDE SEQUENCE</scope>
    <source>
        <strain evidence="4">KCTC 32422</strain>
    </source>
</reference>
<gene>
    <name evidence="4" type="primary">YbaB</name>
    <name evidence="4" type="ORF">GCM10011617_06530</name>
</gene>
<dbReference type="NCBIfam" id="TIGR00103">
    <property type="entry name" value="DNA_YbaB_EbfC"/>
    <property type="match status" value="1"/>
</dbReference>
<reference evidence="4" key="1">
    <citation type="journal article" date="2014" name="Int. J. Syst. Evol. Microbiol.">
        <title>Complete genome sequence of Corynebacterium casei LMG S-19264T (=DSM 44701T), isolated from a smear-ripened cheese.</title>
        <authorList>
            <consortium name="US DOE Joint Genome Institute (JGI-PGF)"/>
            <person name="Walter F."/>
            <person name="Albersmeier A."/>
            <person name="Kalinowski J."/>
            <person name="Ruckert C."/>
        </authorList>
    </citation>
    <scope>NUCLEOTIDE SEQUENCE</scope>
    <source>
        <strain evidence="4">KCTC 32422</strain>
    </source>
</reference>
<keyword evidence="2" id="KW-0963">Cytoplasm</keyword>
<dbReference type="GO" id="GO:0003677">
    <property type="term" value="F:DNA binding"/>
    <property type="evidence" value="ECO:0007669"/>
    <property type="project" value="UniProtKB-UniRule"/>
</dbReference>
<dbReference type="InterPro" id="IPR036894">
    <property type="entry name" value="YbaB-like_sf"/>
</dbReference>
<keyword evidence="1 2" id="KW-0238">DNA-binding</keyword>
<organism evidence="4 5">
    <name type="scientific">Novosphingobium arvoryzae</name>
    <dbReference type="NCBI Taxonomy" id="1256514"/>
    <lineage>
        <taxon>Bacteria</taxon>
        <taxon>Pseudomonadati</taxon>
        <taxon>Pseudomonadota</taxon>
        <taxon>Alphaproteobacteria</taxon>
        <taxon>Sphingomonadales</taxon>
        <taxon>Sphingomonadaceae</taxon>
        <taxon>Novosphingobium</taxon>
    </lineage>
</organism>
<dbReference type="HAMAP" id="MF_00274">
    <property type="entry name" value="DNA_YbaB_EbfC"/>
    <property type="match status" value="1"/>
</dbReference>
<dbReference type="Gene3D" id="3.30.1310.10">
    <property type="entry name" value="Nucleoid-associated protein YbaB-like domain"/>
    <property type="match status" value="1"/>
</dbReference>
<evidence type="ECO:0000313" key="4">
    <source>
        <dbReference type="EMBL" id="GGZ90313.1"/>
    </source>
</evidence>
<dbReference type="PIRSF" id="PIRSF004555">
    <property type="entry name" value="UCP004555"/>
    <property type="match status" value="1"/>
</dbReference>
<dbReference type="Pfam" id="PF02575">
    <property type="entry name" value="YbaB_DNA_bd"/>
    <property type="match status" value="1"/>
</dbReference>
<comment type="caution">
    <text evidence="4">The sequence shown here is derived from an EMBL/GenBank/DDBJ whole genome shotgun (WGS) entry which is preliminary data.</text>
</comment>
<dbReference type="PANTHER" id="PTHR33449:SF1">
    <property type="entry name" value="NUCLEOID-ASSOCIATED PROTEIN YBAB"/>
    <property type="match status" value="1"/>
</dbReference>
<proteinExistence type="inferred from homology"/>
<evidence type="ECO:0000256" key="3">
    <source>
        <dbReference type="SAM" id="Coils"/>
    </source>
</evidence>
<comment type="subcellular location">
    <subcellularLocation>
        <location evidence="2">Cytoplasm</location>
        <location evidence="2">Nucleoid</location>
    </subcellularLocation>
</comment>
<dbReference type="InterPro" id="IPR004401">
    <property type="entry name" value="YbaB/EbfC"/>
</dbReference>
<feature type="coiled-coil region" evidence="3">
    <location>
        <begin position="6"/>
        <end position="40"/>
    </location>
</feature>
<protein>
    <recommendedName>
        <fullName evidence="2">Nucleoid-associated protein GCM10011617_06530</fullName>
    </recommendedName>
</protein>
<dbReference type="AlphaFoldDB" id="A0A918VE79"/>
<dbReference type="SUPFAM" id="SSF82607">
    <property type="entry name" value="YbaB-like"/>
    <property type="match status" value="1"/>
</dbReference>
<name>A0A918VE79_9SPHN</name>
<dbReference type="EMBL" id="BMZD01000002">
    <property type="protein sequence ID" value="GGZ90313.1"/>
    <property type="molecule type" value="Genomic_DNA"/>
</dbReference>
<keyword evidence="3" id="KW-0175">Coiled coil</keyword>
<comment type="function">
    <text evidence="2">Binds to DNA and alters its conformation. May be involved in regulation of gene expression, nucleoid organization and DNA protection.</text>
</comment>
<keyword evidence="5" id="KW-1185">Reference proteome</keyword>
<dbReference type="GO" id="GO:0005829">
    <property type="term" value="C:cytosol"/>
    <property type="evidence" value="ECO:0007669"/>
    <property type="project" value="TreeGrafter"/>
</dbReference>
<evidence type="ECO:0000256" key="1">
    <source>
        <dbReference type="ARBA" id="ARBA00023125"/>
    </source>
</evidence>
<dbReference type="GO" id="GO:0043590">
    <property type="term" value="C:bacterial nucleoid"/>
    <property type="evidence" value="ECO:0007669"/>
    <property type="project" value="UniProtKB-UniRule"/>
</dbReference>
<dbReference type="PANTHER" id="PTHR33449">
    <property type="entry name" value="NUCLEOID-ASSOCIATED PROTEIN YBAB"/>
    <property type="match status" value="1"/>
</dbReference>
<comment type="subunit">
    <text evidence="2">Homodimer.</text>
</comment>
<sequence length="117" mass="12296">MEKQSVKSMEEMIKAAQAAAETIQKQMTESQSKLDGIEVEGAAGGGLVKIRCSAKGRIIGVAIDDSLMQPSEKGILEDLIAAAFNDARAKADEVAGQEMARMQSGMGLPPGFKLPGM</sequence>